<keyword evidence="1" id="KW-0812">Transmembrane</keyword>
<organism evidence="2 3">
    <name type="scientific">Sulfuracidifex tepidarius</name>
    <dbReference type="NCBI Taxonomy" id="1294262"/>
    <lineage>
        <taxon>Archaea</taxon>
        <taxon>Thermoproteota</taxon>
        <taxon>Thermoprotei</taxon>
        <taxon>Sulfolobales</taxon>
        <taxon>Sulfolobaceae</taxon>
        <taxon>Sulfuracidifex</taxon>
    </lineage>
</organism>
<dbReference type="EMBL" id="AP018930">
    <property type="protein sequence ID" value="BBG25610.1"/>
    <property type="molecule type" value="Genomic_DNA"/>
</dbReference>
<evidence type="ECO:0000313" key="3">
    <source>
        <dbReference type="Proteomes" id="UP000325030"/>
    </source>
</evidence>
<dbReference type="GeneID" id="41716632"/>
<protein>
    <submittedName>
        <fullName evidence="2">Uncharacterized protein</fullName>
    </submittedName>
</protein>
<keyword evidence="1" id="KW-1133">Transmembrane helix</keyword>
<feature type="transmembrane region" description="Helical" evidence="1">
    <location>
        <begin position="12"/>
        <end position="36"/>
    </location>
</feature>
<evidence type="ECO:0000256" key="1">
    <source>
        <dbReference type="SAM" id="Phobius"/>
    </source>
</evidence>
<proteinExistence type="predicted"/>
<reference evidence="3" key="1">
    <citation type="submission" date="2018-09" db="EMBL/GenBank/DDBJ databases">
        <title>Complete Genome Sequencing of Sulfolobus sp. JCM 16834.</title>
        <authorList>
            <person name="Kato S."/>
            <person name="Itoh T."/>
            <person name="Ohkuma M."/>
        </authorList>
    </citation>
    <scope>NUCLEOTIDE SEQUENCE [LARGE SCALE GENOMIC DNA]</scope>
    <source>
        <strain evidence="3">IC-007</strain>
    </source>
</reference>
<keyword evidence="1" id="KW-0472">Membrane</keyword>
<dbReference type="RefSeq" id="WP_149564562.1">
    <property type="nucleotide sequence ID" value="NZ_AP018930.1"/>
</dbReference>
<dbReference type="AlphaFoldDB" id="A0A510E093"/>
<evidence type="ECO:0000313" key="2">
    <source>
        <dbReference type="EMBL" id="BBG25610.1"/>
    </source>
</evidence>
<name>A0A510E093_9CREN</name>
<accession>A0A510E093</accession>
<gene>
    <name evidence="2" type="ORF">IC007_0115</name>
</gene>
<sequence length="520" mass="56889">MIVNVSKVKRGVAVAVFMLIMIIVLVAVLVPAYFVFESTPSYYQQVHYSGESQLQGYQKQEVFKGEPSIYYNSSESPYLEFNYSSVPIVFNISEVYYFSPTSSQWVVAVNNTMVEGSGDLPLPTSAFNNPILIVTSAGNIFFLNPNSSIASVSTVALAGKSPVYILAVGLNGTNVIPLTAGIVFNGQTAKTPEVFYVDPGTYTLSAEQSQVFIDGLTGNFYQWTSVGSGGVRSPTSMSTGVSVSGPLIITLEYKMVFTKYEVTFSESGIPLNGKIQEGTVSICPVNSTITLVVDNKTYQLGPNGLTLDLTYGYHEVQFQDPVYEYFNYDAPSIGKVPYGEIQEYKISGNVTNSNVSVSGEYIFVSGNGEFSEKYESSEVLYALITENHFYLPKGSLLEQNSTPILGDIAGQLIETEIDGQTVALGPTKNFENETLYYPSGTNIQVNNDYLTSISGKFEIDLSYYKDLLSNPTLIEVYCAGNMVSHKVNIANYPDVSFSFTLYSPTLLVNQEEWNEGGVTL</sequence>
<dbReference type="Proteomes" id="UP000325030">
    <property type="component" value="Chromosome"/>
</dbReference>